<accession>A0ABP5X682</accession>
<protein>
    <submittedName>
        <fullName evidence="1">Uncharacterized protein</fullName>
    </submittedName>
</protein>
<keyword evidence="2" id="KW-1185">Reference proteome</keyword>
<name>A0ABP5X682_9ACTN</name>
<comment type="caution">
    <text evidence="1">The sequence shown here is derived from an EMBL/GenBank/DDBJ whole genome shotgun (WGS) entry which is preliminary data.</text>
</comment>
<proteinExistence type="predicted"/>
<reference evidence="2" key="1">
    <citation type="journal article" date="2019" name="Int. J. Syst. Evol. Microbiol.">
        <title>The Global Catalogue of Microorganisms (GCM) 10K type strain sequencing project: providing services to taxonomists for standard genome sequencing and annotation.</title>
        <authorList>
            <consortium name="The Broad Institute Genomics Platform"/>
            <consortium name="The Broad Institute Genome Sequencing Center for Infectious Disease"/>
            <person name="Wu L."/>
            <person name="Ma J."/>
        </authorList>
    </citation>
    <scope>NUCLEOTIDE SEQUENCE [LARGE SCALE GENOMIC DNA]</scope>
    <source>
        <strain evidence="2">JCM 3325</strain>
    </source>
</reference>
<sequence>MVDMSWLAGEYAERKAAAEARVTAWVPYSDQAFETEPLYLLRHRFGVGEPVDEAEAHYFYGLDGDGRAWVERQAVEFEGRFYECFRVLDGEGRIAELALYDYTPGKSPIRHQTFSYENGLLIETVYQARGGCGRSRYFYEDGRLVRIEDENGESPERLRPFGQVLVHHDEHGDISRLTQAAVTIYRKWPPGLTLDEAERAFLDRFVEALPDAAEPPVPPACLWLQYSPGQFSVLPPFSIFPVGEGDAGIKGMLNDRTFHEIDLDEERHPELFELAGLLDQIRLDEDRLRALMSRAAQRLNALDWTRHFPVGEGFFVFAADIEEVNLEEALHEAVGEERARRLLAFIEA</sequence>
<dbReference type="EMBL" id="BAAARW010000030">
    <property type="protein sequence ID" value="GAA2446597.1"/>
    <property type="molecule type" value="Genomic_DNA"/>
</dbReference>
<dbReference type="Proteomes" id="UP001501231">
    <property type="component" value="Unassembled WGS sequence"/>
</dbReference>
<gene>
    <name evidence="1" type="ORF">GCM10010191_74600</name>
</gene>
<organism evidence="1 2">
    <name type="scientific">Actinomadura vinacea</name>
    <dbReference type="NCBI Taxonomy" id="115336"/>
    <lineage>
        <taxon>Bacteria</taxon>
        <taxon>Bacillati</taxon>
        <taxon>Actinomycetota</taxon>
        <taxon>Actinomycetes</taxon>
        <taxon>Streptosporangiales</taxon>
        <taxon>Thermomonosporaceae</taxon>
        <taxon>Actinomadura</taxon>
    </lineage>
</organism>
<evidence type="ECO:0000313" key="2">
    <source>
        <dbReference type="Proteomes" id="UP001501231"/>
    </source>
</evidence>
<evidence type="ECO:0000313" key="1">
    <source>
        <dbReference type="EMBL" id="GAA2446597.1"/>
    </source>
</evidence>